<dbReference type="Proteomes" id="UP000049222">
    <property type="component" value="Unassembled WGS sequence"/>
</dbReference>
<dbReference type="Pfam" id="PF04140">
    <property type="entry name" value="ICMT"/>
    <property type="match status" value="1"/>
</dbReference>
<proteinExistence type="predicted"/>
<evidence type="ECO:0000256" key="1">
    <source>
        <dbReference type="ARBA" id="ARBA00004141"/>
    </source>
</evidence>
<protein>
    <recommendedName>
        <fullName evidence="8">Isoprenylcysteine carboxyl methyltransferase (ICMT) family protein</fullName>
    </recommendedName>
</protein>
<dbReference type="STRING" id="420998.JDO7802_02415"/>
<accession>A0A0M6YJ52</accession>
<reference evidence="6 7" key="1">
    <citation type="submission" date="2015-07" db="EMBL/GenBank/DDBJ databases">
        <authorList>
            <person name="Noorani M."/>
        </authorList>
    </citation>
    <scope>NUCLEOTIDE SEQUENCE [LARGE SCALE GENOMIC DNA]</scope>
    <source>
        <strain evidence="6 7">CECT 7802</strain>
    </source>
</reference>
<dbReference type="EMBL" id="CXSU01000012">
    <property type="protein sequence ID" value="CTQ50392.1"/>
    <property type="molecule type" value="Genomic_DNA"/>
</dbReference>
<organism evidence="6 7">
    <name type="scientific">Jannaschia donghaensis</name>
    <dbReference type="NCBI Taxonomy" id="420998"/>
    <lineage>
        <taxon>Bacteria</taxon>
        <taxon>Pseudomonadati</taxon>
        <taxon>Pseudomonadota</taxon>
        <taxon>Alphaproteobacteria</taxon>
        <taxon>Rhodobacterales</taxon>
        <taxon>Roseobacteraceae</taxon>
        <taxon>Jannaschia</taxon>
    </lineage>
</organism>
<feature type="transmembrane region" description="Helical" evidence="5">
    <location>
        <begin position="134"/>
        <end position="154"/>
    </location>
</feature>
<evidence type="ECO:0000256" key="2">
    <source>
        <dbReference type="ARBA" id="ARBA00022692"/>
    </source>
</evidence>
<gene>
    <name evidence="6" type="ORF">JDO7802_02415</name>
</gene>
<dbReference type="OrthoDB" id="7203053at2"/>
<dbReference type="InterPro" id="IPR007269">
    <property type="entry name" value="ICMT_MeTrfase"/>
</dbReference>
<keyword evidence="2 5" id="KW-0812">Transmembrane</keyword>
<dbReference type="GO" id="GO:0004671">
    <property type="term" value="F:protein C-terminal S-isoprenylcysteine carboxyl O-methyltransferase activity"/>
    <property type="evidence" value="ECO:0007669"/>
    <property type="project" value="InterPro"/>
</dbReference>
<dbReference type="GO" id="GO:0016020">
    <property type="term" value="C:membrane"/>
    <property type="evidence" value="ECO:0007669"/>
    <property type="project" value="UniProtKB-SubCell"/>
</dbReference>
<evidence type="ECO:0008006" key="8">
    <source>
        <dbReference type="Google" id="ProtNLM"/>
    </source>
</evidence>
<evidence type="ECO:0000313" key="7">
    <source>
        <dbReference type="Proteomes" id="UP000049222"/>
    </source>
</evidence>
<keyword evidence="4 5" id="KW-0472">Membrane</keyword>
<evidence type="ECO:0000256" key="5">
    <source>
        <dbReference type="SAM" id="Phobius"/>
    </source>
</evidence>
<keyword evidence="3 5" id="KW-1133">Transmembrane helix</keyword>
<dbReference type="Gene3D" id="1.20.120.1630">
    <property type="match status" value="1"/>
</dbReference>
<dbReference type="AlphaFoldDB" id="A0A0M6YJ52"/>
<feature type="transmembrane region" description="Helical" evidence="5">
    <location>
        <begin position="67"/>
        <end position="85"/>
    </location>
</feature>
<evidence type="ECO:0000256" key="4">
    <source>
        <dbReference type="ARBA" id="ARBA00023136"/>
    </source>
</evidence>
<comment type="subcellular location">
    <subcellularLocation>
        <location evidence="1">Membrane</location>
        <topology evidence="1">Multi-pass membrane protein</topology>
    </subcellularLocation>
</comment>
<keyword evidence="7" id="KW-1185">Reference proteome</keyword>
<evidence type="ECO:0000313" key="6">
    <source>
        <dbReference type="EMBL" id="CTQ50392.1"/>
    </source>
</evidence>
<dbReference type="RefSeq" id="WP_055085870.1">
    <property type="nucleotide sequence ID" value="NZ_CXSU01000012.1"/>
</dbReference>
<name>A0A0M6YJ52_9RHOB</name>
<feature type="transmembrane region" description="Helical" evidence="5">
    <location>
        <begin position="41"/>
        <end position="60"/>
    </location>
</feature>
<sequence>MTGAILFLTFVIVQRLGELVLAKRNTARLLARGAVEHAPGHYPAIVALHTAWIGALVIWGWDQPLHLGWLALFAVLQGLRIWVLATLGPRWTTRIIVIDEPLVLGGPFRVLPHPNYAVVIAEIAVTPLVLGLPWIAVIFSVLNAALLFGIRIPAENRALASLRP</sequence>
<evidence type="ECO:0000256" key="3">
    <source>
        <dbReference type="ARBA" id="ARBA00022989"/>
    </source>
</evidence>